<dbReference type="Gene3D" id="3.10.20.90">
    <property type="entry name" value="Phosphatidylinositol 3-kinase Catalytic Subunit, Chain A, domain 1"/>
    <property type="match status" value="1"/>
</dbReference>
<dbReference type="InterPro" id="IPR007239">
    <property type="entry name" value="Atg5"/>
</dbReference>
<dbReference type="PANTHER" id="PTHR13040:SF2">
    <property type="entry name" value="AUTOPHAGY PROTEIN 5"/>
    <property type="match status" value="1"/>
</dbReference>
<dbReference type="AlphaFoldDB" id="A0A7S1WA53"/>
<organism evidence="3">
    <name type="scientific">Neobodo designis</name>
    <name type="common">Flagellated protozoan</name>
    <name type="synonym">Bodo designis</name>
    <dbReference type="NCBI Taxonomy" id="312471"/>
    <lineage>
        <taxon>Eukaryota</taxon>
        <taxon>Discoba</taxon>
        <taxon>Euglenozoa</taxon>
        <taxon>Kinetoplastea</taxon>
        <taxon>Metakinetoplastina</taxon>
        <taxon>Neobodonida</taxon>
        <taxon>Neobodo</taxon>
    </lineage>
</organism>
<dbReference type="GO" id="GO:0034274">
    <property type="term" value="C:Atg12-Atg5-Atg16 complex"/>
    <property type="evidence" value="ECO:0007669"/>
    <property type="project" value="TreeGrafter"/>
</dbReference>
<feature type="region of interest" description="Disordered" evidence="1">
    <location>
        <begin position="258"/>
        <end position="364"/>
    </location>
</feature>
<dbReference type="GO" id="GO:0005776">
    <property type="term" value="C:autophagosome"/>
    <property type="evidence" value="ECO:0007669"/>
    <property type="project" value="TreeGrafter"/>
</dbReference>
<accession>A0A7S1WA53</accession>
<evidence type="ECO:0000313" key="3">
    <source>
        <dbReference type="EMBL" id="CAD9156631.1"/>
    </source>
</evidence>
<gene>
    <name evidence="3" type="ORF">NDES1114_LOCUS35820</name>
</gene>
<dbReference type="GO" id="GO:0000422">
    <property type="term" value="P:autophagy of mitochondrion"/>
    <property type="evidence" value="ECO:0007669"/>
    <property type="project" value="TreeGrafter"/>
</dbReference>
<dbReference type="PANTHER" id="PTHR13040">
    <property type="entry name" value="AUTOPHAGY PROTEIN 5"/>
    <property type="match status" value="1"/>
</dbReference>
<dbReference type="GO" id="GO:0019776">
    <property type="term" value="F:Atg8-family ligase activity"/>
    <property type="evidence" value="ECO:0007669"/>
    <property type="project" value="TreeGrafter"/>
</dbReference>
<dbReference type="GO" id="GO:0044233">
    <property type="term" value="C:mitochondria-associated endoplasmic reticulum membrane contact site"/>
    <property type="evidence" value="ECO:0007669"/>
    <property type="project" value="TreeGrafter"/>
</dbReference>
<dbReference type="Pfam" id="PF20638">
    <property type="entry name" value="ATG5_UblA"/>
    <property type="match status" value="1"/>
</dbReference>
<reference evidence="3" key="1">
    <citation type="submission" date="2021-01" db="EMBL/GenBank/DDBJ databases">
        <authorList>
            <person name="Corre E."/>
            <person name="Pelletier E."/>
            <person name="Niang G."/>
            <person name="Scheremetjew M."/>
            <person name="Finn R."/>
            <person name="Kale V."/>
            <person name="Holt S."/>
            <person name="Cochrane G."/>
            <person name="Meng A."/>
            <person name="Brown T."/>
            <person name="Cohen L."/>
        </authorList>
    </citation>
    <scope>NUCLEOTIDE SEQUENCE</scope>
    <source>
        <strain evidence="3">CCAP 1951/1</strain>
    </source>
</reference>
<dbReference type="EMBL" id="HBGF01053522">
    <property type="protein sequence ID" value="CAD9156631.1"/>
    <property type="molecule type" value="Transcribed_RNA"/>
</dbReference>
<dbReference type="GO" id="GO:0006995">
    <property type="term" value="P:cellular response to nitrogen starvation"/>
    <property type="evidence" value="ECO:0007669"/>
    <property type="project" value="TreeGrafter"/>
</dbReference>
<proteinExistence type="predicted"/>
<name>A0A7S1WA53_NEODS</name>
<sequence>MPAGDSDDAVRSIELLRASTVPVQVSLCPADVTAKKQPTPCYFNVPRRSLLAALWAPLSAAFSEYIADFGTPPPMWILTEADEALLARGEKVQPVPWHSPVGALVDSVCGRMPTRPMDPATDNTSFINLALPLRLVAHMAPPPPKTVAWRLHRAKDAEILAQQGLKQGLMARFGGLRAFYKAAPEHIAAFVAGNLRSQVGTAADHGKYREAAEAILKVGRTVCVHDGDTPRLPIAVHRGGKRCTVTVETPITSAAQDAIKAQKAPASPLPAQAGGASSQPPGSEGKEGSAEAPGSPAEPPVAATTTAAAPSEDGVPSTPKRDDSNATAGTATAEPETPYHMQHGSPDGLEEPASPGPAPPDTGAAHADTLLLARAVAAALTPEELAEPGCNLSNVDAPPAEPFCHPRLMVLVAGLRPLLTMPLSWAMQHLTYADLALHVVVIDTTERASGV</sequence>
<feature type="compositionally biased region" description="Low complexity" evidence="1">
    <location>
        <begin position="290"/>
        <end position="310"/>
    </location>
</feature>
<protein>
    <recommendedName>
        <fullName evidence="2">Autophagy protein ATG5 UblA domain-containing protein</fullName>
    </recommendedName>
</protein>
<feature type="compositionally biased region" description="Low complexity" evidence="1">
    <location>
        <begin position="326"/>
        <end position="338"/>
    </location>
</feature>
<dbReference type="Gene3D" id="3.10.20.620">
    <property type="match status" value="1"/>
</dbReference>
<feature type="domain" description="Autophagy protein ATG5 UblA" evidence="2">
    <location>
        <begin position="19"/>
        <end position="109"/>
    </location>
</feature>
<dbReference type="GO" id="GO:0061908">
    <property type="term" value="C:phagophore"/>
    <property type="evidence" value="ECO:0007669"/>
    <property type="project" value="TreeGrafter"/>
</dbReference>
<dbReference type="GO" id="GO:0034727">
    <property type="term" value="P:piecemeal microautophagy of the nucleus"/>
    <property type="evidence" value="ECO:0007669"/>
    <property type="project" value="TreeGrafter"/>
</dbReference>
<dbReference type="InterPro" id="IPR042527">
    <property type="entry name" value="Atg5_UblA_dom_sf"/>
</dbReference>
<evidence type="ECO:0000259" key="2">
    <source>
        <dbReference type="Pfam" id="PF20638"/>
    </source>
</evidence>
<dbReference type="GO" id="GO:0034045">
    <property type="term" value="C:phagophore assembly site membrane"/>
    <property type="evidence" value="ECO:0007669"/>
    <property type="project" value="TreeGrafter"/>
</dbReference>
<evidence type="ECO:0000256" key="1">
    <source>
        <dbReference type="SAM" id="MobiDB-lite"/>
    </source>
</evidence>
<dbReference type="InterPro" id="IPR048939">
    <property type="entry name" value="ATG5_UblA"/>
</dbReference>